<keyword evidence="3" id="KW-1185">Reference proteome</keyword>
<gene>
    <name evidence="2" type="ORF">OUZ56_020549</name>
</gene>
<organism evidence="2 3">
    <name type="scientific">Daphnia magna</name>
    <dbReference type="NCBI Taxonomy" id="35525"/>
    <lineage>
        <taxon>Eukaryota</taxon>
        <taxon>Metazoa</taxon>
        <taxon>Ecdysozoa</taxon>
        <taxon>Arthropoda</taxon>
        <taxon>Crustacea</taxon>
        <taxon>Branchiopoda</taxon>
        <taxon>Diplostraca</taxon>
        <taxon>Cladocera</taxon>
        <taxon>Anomopoda</taxon>
        <taxon>Daphniidae</taxon>
        <taxon>Daphnia</taxon>
    </lineage>
</organism>
<evidence type="ECO:0000313" key="2">
    <source>
        <dbReference type="EMBL" id="KAK4011431.1"/>
    </source>
</evidence>
<proteinExistence type="predicted"/>
<comment type="caution">
    <text evidence="2">The sequence shown here is derived from an EMBL/GenBank/DDBJ whole genome shotgun (WGS) entry which is preliminary data.</text>
</comment>
<feature type="compositionally biased region" description="Basic and acidic residues" evidence="1">
    <location>
        <begin position="43"/>
        <end position="54"/>
    </location>
</feature>
<dbReference type="Proteomes" id="UP001234178">
    <property type="component" value="Unassembled WGS sequence"/>
</dbReference>
<evidence type="ECO:0000256" key="1">
    <source>
        <dbReference type="SAM" id="MobiDB-lite"/>
    </source>
</evidence>
<sequence length="129" mass="15149">MSKRKQKDVVGPRQRSRRVRTFIEEHMHLLEEEVSNDDFHETMADGVENDDHHSIHSSIHSSSESDVNFLEEVDADSETFSDFDFDFCKAPNFDENLVDDVDDWEVDSDIDNDLNAIDNQNFFKRRLCH</sequence>
<dbReference type="EMBL" id="JAOYFB010000003">
    <property type="protein sequence ID" value="KAK4011431.1"/>
    <property type="molecule type" value="Genomic_DNA"/>
</dbReference>
<protein>
    <submittedName>
        <fullName evidence="2">Uncharacterized protein</fullName>
    </submittedName>
</protein>
<feature type="region of interest" description="Disordered" evidence="1">
    <location>
        <begin position="43"/>
        <end position="66"/>
    </location>
</feature>
<evidence type="ECO:0000313" key="3">
    <source>
        <dbReference type="Proteomes" id="UP001234178"/>
    </source>
</evidence>
<reference evidence="2 3" key="1">
    <citation type="journal article" date="2023" name="Nucleic Acids Res.">
        <title>The hologenome of Daphnia magna reveals possible DNA methylation and microbiome-mediated evolution of the host genome.</title>
        <authorList>
            <person name="Chaturvedi A."/>
            <person name="Li X."/>
            <person name="Dhandapani V."/>
            <person name="Marshall H."/>
            <person name="Kissane S."/>
            <person name="Cuenca-Cambronero M."/>
            <person name="Asole G."/>
            <person name="Calvet F."/>
            <person name="Ruiz-Romero M."/>
            <person name="Marangio P."/>
            <person name="Guigo R."/>
            <person name="Rago D."/>
            <person name="Mirbahai L."/>
            <person name="Eastwood N."/>
            <person name="Colbourne J.K."/>
            <person name="Zhou J."/>
            <person name="Mallon E."/>
            <person name="Orsini L."/>
        </authorList>
    </citation>
    <scope>NUCLEOTIDE SEQUENCE [LARGE SCALE GENOMIC DNA]</scope>
    <source>
        <strain evidence="2">LRV0_1</strain>
    </source>
</reference>
<accession>A0ABQ9ZES6</accession>
<name>A0ABQ9ZES6_9CRUS</name>